<feature type="region of interest" description="Disordered" evidence="1">
    <location>
        <begin position="782"/>
        <end position="901"/>
    </location>
</feature>
<evidence type="ECO:0000313" key="2">
    <source>
        <dbReference type="Proteomes" id="UP000694888"/>
    </source>
</evidence>
<keyword evidence="2" id="KW-1185">Reference proteome</keyword>
<gene>
    <name evidence="3" type="primary">LOC101845186</name>
</gene>
<sequence length="994" mass="111441">MSRTKSLLEPTARSKEKIKRSHSTGPYLVRQETQFDETCMAPPPDTPPGEFSSDHRVTINDFDHIYPNVIVHAPHDHDFHGGDAASKVMKSSELRHHQRLQPRQFVDASGARIIEVNMDGDSEGTDITALRVASVDAASLTHVRLDEGLDESPTHLPSFSRSGTNSSPSHDPSNRQSQTNDIEYAFDHHKMEDGSAYYSLDRGSQRALREKEKLILYEEVLHHWKERARQRYKMARLASQQVEFPSSRGKERYNRRHPSRSTPCEYHRHDTYLHPLRRTKTVDEDPVYFSDVNRRRERFSGKPGRMFSSYEELNHHHSHSRCVHGRRRESPFSSCECPACALCTSGSITSEISCMSKRSSHDRSDRYKSGKEKVDRERLDKDRSERDRIERERSSKRRQKREAQKQRATPASSDIIKGTNRPRQEASNRNRRKRVRHSSSKSSRSFTLTLGSSTDSDMLRRTSMATPLPHTLKYSLDSAPLGNSNNRTAPLEVTPTPLVVRPRSPPQIHVTQVTSPEVTEKDVFQQVFTQEVELDDFSPVEEDEDPNLLLQRRLSPRETFLISVDIPDLQTSNTDPVPSPVHNLALTDSSINRNQLVQDNAFGAERVSPRALSSPASPSRARRNSVVTVTSGDLSMKRSKRPSRESQLTKHKSTSSSTPGTPSTCNVIMYDSNHSLDKHTSSSIVKAHAFLTRKHSSLDLAETLRPFHATAPSPLALRNASSMTSLCESGAGDNSGTLASSGYFTGKSLSNFSHNSADNFTDTYHQPARLNEENDLVSNTNLRYCDSASGPDVPVKSEHSTSVRPSAIGVQHDSCENKTLQSGNNPHTGAPSPSLPSPDTEPPRYHKDSESSNPPTQTIQHLSVTDTDSAMSSAPSPMSTPTTSRTVFSSEKGGVETKVKDSAYQTKQSSMEAEFFSDARFRRPVPPIREEDRKVTQRLHQAAVKLLVMQQRFRRARQKLSRDSAVHTISEDDPALDDIIVTSPKSRTFKPGVL</sequence>
<dbReference type="GeneID" id="101845186"/>
<protein>
    <submittedName>
        <fullName evidence="3">Uncharacterized protein LOC101845186</fullName>
    </submittedName>
</protein>
<evidence type="ECO:0000313" key="3">
    <source>
        <dbReference type="RefSeq" id="XP_012941751.1"/>
    </source>
</evidence>
<feature type="compositionally biased region" description="Low complexity" evidence="1">
    <location>
        <begin position="609"/>
        <end position="627"/>
    </location>
</feature>
<reference evidence="3" key="1">
    <citation type="submission" date="2025-08" db="UniProtKB">
        <authorList>
            <consortium name="RefSeq"/>
        </authorList>
    </citation>
    <scope>IDENTIFICATION</scope>
</reference>
<feature type="region of interest" description="Disordered" evidence="1">
    <location>
        <begin position="243"/>
        <end position="266"/>
    </location>
</feature>
<feature type="compositionally biased region" description="Polar residues" evidence="1">
    <location>
        <begin position="851"/>
        <end position="864"/>
    </location>
</feature>
<feature type="region of interest" description="Disordered" evidence="1">
    <location>
        <begin position="602"/>
        <end position="666"/>
    </location>
</feature>
<feature type="compositionally biased region" description="Low complexity" evidence="1">
    <location>
        <begin position="654"/>
        <end position="664"/>
    </location>
</feature>
<feature type="compositionally biased region" description="Low complexity" evidence="1">
    <location>
        <begin position="865"/>
        <end position="884"/>
    </location>
</feature>
<dbReference type="Proteomes" id="UP000694888">
    <property type="component" value="Unplaced"/>
</dbReference>
<name>A0ABM1A6H5_APLCA</name>
<feature type="compositionally biased region" description="Polar residues" evidence="1">
    <location>
        <begin position="155"/>
        <end position="177"/>
    </location>
</feature>
<dbReference type="RefSeq" id="XP_012941751.1">
    <property type="nucleotide sequence ID" value="XM_013086297.1"/>
</dbReference>
<feature type="compositionally biased region" description="Polar residues" evidence="1">
    <location>
        <begin position="817"/>
        <end position="827"/>
    </location>
</feature>
<proteinExistence type="predicted"/>
<feature type="region of interest" description="Disordered" evidence="1">
    <location>
        <begin position="146"/>
        <end position="177"/>
    </location>
</feature>
<organism evidence="2 3">
    <name type="scientific">Aplysia californica</name>
    <name type="common">California sea hare</name>
    <dbReference type="NCBI Taxonomy" id="6500"/>
    <lineage>
        <taxon>Eukaryota</taxon>
        <taxon>Metazoa</taxon>
        <taxon>Spiralia</taxon>
        <taxon>Lophotrochozoa</taxon>
        <taxon>Mollusca</taxon>
        <taxon>Gastropoda</taxon>
        <taxon>Heterobranchia</taxon>
        <taxon>Euthyneura</taxon>
        <taxon>Tectipleura</taxon>
        <taxon>Aplysiida</taxon>
        <taxon>Aplysioidea</taxon>
        <taxon>Aplysiidae</taxon>
        <taxon>Aplysia</taxon>
    </lineage>
</organism>
<feature type="region of interest" description="Disordered" evidence="1">
    <location>
        <begin position="1"/>
        <end position="28"/>
    </location>
</feature>
<feature type="compositionally biased region" description="Polar residues" evidence="1">
    <location>
        <begin position="446"/>
        <end position="456"/>
    </location>
</feature>
<feature type="compositionally biased region" description="Basic and acidic residues" evidence="1">
    <location>
        <begin position="841"/>
        <end position="850"/>
    </location>
</feature>
<feature type="compositionally biased region" description="Basic residues" evidence="1">
    <location>
        <begin position="429"/>
        <end position="439"/>
    </location>
</feature>
<evidence type="ECO:0000256" key="1">
    <source>
        <dbReference type="SAM" id="MobiDB-lite"/>
    </source>
</evidence>
<feature type="non-terminal residue" evidence="3">
    <location>
        <position position="994"/>
    </location>
</feature>
<feature type="compositionally biased region" description="Basic and acidic residues" evidence="1">
    <location>
        <begin position="359"/>
        <end position="393"/>
    </location>
</feature>
<feature type="region of interest" description="Disordered" evidence="1">
    <location>
        <begin position="353"/>
        <end position="460"/>
    </location>
</feature>
<accession>A0ABM1A6H5</accession>